<dbReference type="Proteomes" id="UP001165524">
    <property type="component" value="Unassembled WGS sequence"/>
</dbReference>
<keyword evidence="4 8" id="KW-0819">tRNA processing</keyword>
<comment type="subcellular location">
    <subcellularLocation>
        <location evidence="1 8">Cytoplasm</location>
    </subcellularLocation>
</comment>
<accession>A0ABT0E7P3</accession>
<comment type="similarity">
    <text evidence="8">Belongs to the tRNA(Ile)-lysidine synthase family.</text>
</comment>
<dbReference type="InterPro" id="IPR011063">
    <property type="entry name" value="TilS/TtcA_N"/>
</dbReference>
<dbReference type="EMBL" id="JALKII010000004">
    <property type="protein sequence ID" value="MCK0537642.1"/>
    <property type="molecule type" value="Genomic_DNA"/>
</dbReference>
<dbReference type="InterPro" id="IPR015262">
    <property type="entry name" value="tRNA_Ile_lys_synt_subst-bd"/>
</dbReference>
<dbReference type="InterPro" id="IPR012796">
    <property type="entry name" value="Lysidine-tRNA-synth_C"/>
</dbReference>
<keyword evidence="2 8" id="KW-0963">Cytoplasm</keyword>
<comment type="catalytic activity">
    <reaction evidence="7 8">
        <text>cytidine(34) in tRNA(Ile2) + L-lysine + ATP = lysidine(34) in tRNA(Ile2) + AMP + diphosphate + H(+)</text>
        <dbReference type="Rhea" id="RHEA:43744"/>
        <dbReference type="Rhea" id="RHEA-COMP:10625"/>
        <dbReference type="Rhea" id="RHEA-COMP:10670"/>
        <dbReference type="ChEBI" id="CHEBI:15378"/>
        <dbReference type="ChEBI" id="CHEBI:30616"/>
        <dbReference type="ChEBI" id="CHEBI:32551"/>
        <dbReference type="ChEBI" id="CHEBI:33019"/>
        <dbReference type="ChEBI" id="CHEBI:82748"/>
        <dbReference type="ChEBI" id="CHEBI:83665"/>
        <dbReference type="ChEBI" id="CHEBI:456215"/>
        <dbReference type="EC" id="6.3.4.19"/>
    </reaction>
</comment>
<evidence type="ECO:0000256" key="7">
    <source>
        <dbReference type="ARBA" id="ARBA00048539"/>
    </source>
</evidence>
<dbReference type="Pfam" id="PF01171">
    <property type="entry name" value="ATP_bind_3"/>
    <property type="match status" value="1"/>
</dbReference>
<protein>
    <recommendedName>
        <fullName evidence="8">tRNA(Ile)-lysidine synthase</fullName>
        <ecNumber evidence="8">6.3.4.19</ecNumber>
    </recommendedName>
    <alternativeName>
        <fullName evidence="8">tRNA(Ile)-2-lysyl-cytidine synthase</fullName>
    </alternativeName>
    <alternativeName>
        <fullName evidence="8">tRNA(Ile)-lysidine synthetase</fullName>
    </alternativeName>
</protein>
<evidence type="ECO:0000256" key="3">
    <source>
        <dbReference type="ARBA" id="ARBA00022598"/>
    </source>
</evidence>
<organism evidence="10 11">
    <name type="scientific">Alcanivorax quisquiliarum</name>
    <dbReference type="NCBI Taxonomy" id="2933565"/>
    <lineage>
        <taxon>Bacteria</taxon>
        <taxon>Pseudomonadati</taxon>
        <taxon>Pseudomonadota</taxon>
        <taxon>Gammaproteobacteria</taxon>
        <taxon>Oceanospirillales</taxon>
        <taxon>Alcanivoracaceae</taxon>
        <taxon>Alcanivorax</taxon>
    </lineage>
</organism>
<proteinExistence type="inferred from homology"/>
<dbReference type="InterPro" id="IPR014729">
    <property type="entry name" value="Rossmann-like_a/b/a_fold"/>
</dbReference>
<evidence type="ECO:0000256" key="6">
    <source>
        <dbReference type="ARBA" id="ARBA00022840"/>
    </source>
</evidence>
<comment type="domain">
    <text evidence="8">The N-terminal region contains the highly conserved SGGXDS motif, predicted to be a P-loop motif involved in ATP binding.</text>
</comment>
<dbReference type="SUPFAM" id="SSF82829">
    <property type="entry name" value="MesJ substrate recognition domain-like"/>
    <property type="match status" value="1"/>
</dbReference>
<evidence type="ECO:0000256" key="4">
    <source>
        <dbReference type="ARBA" id="ARBA00022694"/>
    </source>
</evidence>
<dbReference type="Pfam" id="PF09179">
    <property type="entry name" value="TilS"/>
    <property type="match status" value="1"/>
</dbReference>
<dbReference type="NCBIfam" id="TIGR02433">
    <property type="entry name" value="lysidine_TilS_C"/>
    <property type="match status" value="1"/>
</dbReference>
<feature type="binding site" evidence="8">
    <location>
        <begin position="29"/>
        <end position="34"/>
    </location>
    <ligand>
        <name>ATP</name>
        <dbReference type="ChEBI" id="CHEBI:30616"/>
    </ligand>
</feature>
<keyword evidence="5 8" id="KW-0547">Nucleotide-binding</keyword>
<dbReference type="Gene3D" id="3.40.50.620">
    <property type="entry name" value="HUPs"/>
    <property type="match status" value="1"/>
</dbReference>
<dbReference type="SMART" id="SM00977">
    <property type="entry name" value="TilS_C"/>
    <property type="match status" value="1"/>
</dbReference>
<evidence type="ECO:0000259" key="9">
    <source>
        <dbReference type="SMART" id="SM00977"/>
    </source>
</evidence>
<dbReference type="EC" id="6.3.4.19" evidence="8"/>
<gene>
    <name evidence="8 10" type="primary">tilS</name>
    <name evidence="10" type="ORF">MU846_07960</name>
</gene>
<evidence type="ECO:0000256" key="1">
    <source>
        <dbReference type="ARBA" id="ARBA00004496"/>
    </source>
</evidence>
<dbReference type="RefSeq" id="WP_246951438.1">
    <property type="nucleotide sequence ID" value="NZ_JALKII010000004.1"/>
</dbReference>
<dbReference type="InterPro" id="IPR012795">
    <property type="entry name" value="tRNA_Ile_lys_synt_N"/>
</dbReference>
<sequence>MITDEATSLIENLKAQLAAVPGPLVLGFSGGLDSSVLFSALVRGGFRHRLTAVHVQHGLQAMAESWAEHCRAVAAAAGVPFDVVHLELAAGPDLEQRARLARRAALLAAATPDGALLLAQHADDQAETLLLRLLRGAGPAGLAAMRTASRYRERLVLRPLLPWRRPQLAALAQHWGLTWVEDPTNAEIEADRNYLRHEILPRLAQRWPAVVEVFGRNTAVQHETAQLLAELAAEDRAALGLPDGAISLSGLQRLGPARQRNLLYGWVRARGWQAPPRQVLQRVLDELICAAPDRQPRVEWPEGVFCRHRDGLYLLPHAELQPLAGAVPLLLADGAVTALGPLTVTVRRLAAGEPAGAEQWVLPADVSAVTVSAAPAGARIRSGGLSREVRESWRAAGVPPWLRARWPVLLDGDELLAAAQLGCADGYQRAPGAPGWAVAWHFQGADSAL</sequence>
<dbReference type="PANTHER" id="PTHR43033:SF1">
    <property type="entry name" value="TRNA(ILE)-LYSIDINE SYNTHASE-RELATED"/>
    <property type="match status" value="1"/>
</dbReference>
<evidence type="ECO:0000313" key="11">
    <source>
        <dbReference type="Proteomes" id="UP001165524"/>
    </source>
</evidence>
<keyword evidence="11" id="KW-1185">Reference proteome</keyword>
<dbReference type="Gene3D" id="1.20.59.20">
    <property type="match status" value="1"/>
</dbReference>
<comment type="caution">
    <text evidence="10">The sequence shown here is derived from an EMBL/GenBank/DDBJ whole genome shotgun (WGS) entry which is preliminary data.</text>
</comment>
<reference evidence="10" key="1">
    <citation type="submission" date="2022-04" db="EMBL/GenBank/DDBJ databases">
        <title>Alcanivorax sp. CY1518 draft genome sequence.</title>
        <authorList>
            <person name="Zhao G."/>
            <person name="An M."/>
        </authorList>
    </citation>
    <scope>NUCLEOTIDE SEQUENCE</scope>
    <source>
        <strain evidence="10">CY1518</strain>
    </source>
</reference>
<dbReference type="GO" id="GO:0032267">
    <property type="term" value="F:tRNA(Ile)-lysidine synthase activity"/>
    <property type="evidence" value="ECO:0007669"/>
    <property type="project" value="UniProtKB-EC"/>
</dbReference>
<name>A0ABT0E7P3_9GAMM</name>
<dbReference type="HAMAP" id="MF_01161">
    <property type="entry name" value="tRNA_Ile_lys_synt"/>
    <property type="match status" value="1"/>
</dbReference>
<dbReference type="SUPFAM" id="SSF56037">
    <property type="entry name" value="PheT/TilS domain"/>
    <property type="match status" value="1"/>
</dbReference>
<dbReference type="NCBIfam" id="TIGR02432">
    <property type="entry name" value="lysidine_TilS_N"/>
    <property type="match status" value="1"/>
</dbReference>
<evidence type="ECO:0000313" key="10">
    <source>
        <dbReference type="EMBL" id="MCK0537642.1"/>
    </source>
</evidence>
<keyword evidence="3 8" id="KW-0436">Ligase</keyword>
<evidence type="ECO:0000256" key="5">
    <source>
        <dbReference type="ARBA" id="ARBA00022741"/>
    </source>
</evidence>
<dbReference type="CDD" id="cd01992">
    <property type="entry name" value="TilS_N"/>
    <property type="match status" value="1"/>
</dbReference>
<dbReference type="PANTHER" id="PTHR43033">
    <property type="entry name" value="TRNA(ILE)-LYSIDINE SYNTHASE-RELATED"/>
    <property type="match status" value="1"/>
</dbReference>
<evidence type="ECO:0000256" key="2">
    <source>
        <dbReference type="ARBA" id="ARBA00022490"/>
    </source>
</evidence>
<keyword evidence="6 8" id="KW-0067">ATP-binding</keyword>
<dbReference type="SUPFAM" id="SSF52402">
    <property type="entry name" value="Adenine nucleotide alpha hydrolases-like"/>
    <property type="match status" value="1"/>
</dbReference>
<feature type="domain" description="Lysidine-tRNA(Ile) synthetase C-terminal" evidence="9">
    <location>
        <begin position="369"/>
        <end position="440"/>
    </location>
</feature>
<dbReference type="Pfam" id="PF11734">
    <property type="entry name" value="TilS_C"/>
    <property type="match status" value="1"/>
</dbReference>
<evidence type="ECO:0000256" key="8">
    <source>
        <dbReference type="HAMAP-Rule" id="MF_01161"/>
    </source>
</evidence>
<dbReference type="InterPro" id="IPR012094">
    <property type="entry name" value="tRNA_Ile_lys_synt"/>
</dbReference>
<comment type="function">
    <text evidence="8">Ligates lysine onto the cytidine present at position 34 of the AUA codon-specific tRNA(Ile) that contains the anticodon CAU, in an ATP-dependent manner. Cytidine is converted to lysidine, thus changing the amino acid specificity of the tRNA from methionine to isoleucine.</text>
</comment>